<keyword evidence="2" id="KW-0813">Transport</keyword>
<feature type="transmembrane region" description="Helical" evidence="7">
    <location>
        <begin position="87"/>
        <end position="104"/>
    </location>
</feature>
<dbReference type="GO" id="GO:0005886">
    <property type="term" value="C:plasma membrane"/>
    <property type="evidence" value="ECO:0007669"/>
    <property type="project" value="UniProtKB-SubCell"/>
</dbReference>
<feature type="transmembrane region" description="Helical" evidence="7">
    <location>
        <begin position="376"/>
        <end position="395"/>
    </location>
</feature>
<evidence type="ECO:0000256" key="6">
    <source>
        <dbReference type="ARBA" id="ARBA00023136"/>
    </source>
</evidence>
<evidence type="ECO:0000256" key="2">
    <source>
        <dbReference type="ARBA" id="ARBA00022448"/>
    </source>
</evidence>
<feature type="transmembrane region" description="Helical" evidence="7">
    <location>
        <begin position="175"/>
        <end position="195"/>
    </location>
</feature>
<dbReference type="PROSITE" id="PS50850">
    <property type="entry name" value="MFS"/>
    <property type="match status" value="1"/>
</dbReference>
<evidence type="ECO:0000256" key="1">
    <source>
        <dbReference type="ARBA" id="ARBA00004651"/>
    </source>
</evidence>
<comment type="caution">
    <text evidence="9">The sequence shown here is derived from an EMBL/GenBank/DDBJ whole genome shotgun (WGS) entry which is preliminary data.</text>
</comment>
<dbReference type="RefSeq" id="WP_179534089.1">
    <property type="nucleotide sequence ID" value="NZ_JACBYW010000001.1"/>
</dbReference>
<evidence type="ECO:0000256" key="7">
    <source>
        <dbReference type="SAM" id="Phobius"/>
    </source>
</evidence>
<feature type="transmembrane region" description="Helical" evidence="7">
    <location>
        <begin position="250"/>
        <end position="269"/>
    </location>
</feature>
<accession>A0A852YV20</accession>
<dbReference type="PANTHER" id="PTHR42718:SF46">
    <property type="entry name" value="BLR6921 PROTEIN"/>
    <property type="match status" value="1"/>
</dbReference>
<dbReference type="InterPro" id="IPR020846">
    <property type="entry name" value="MFS_dom"/>
</dbReference>
<gene>
    <name evidence="9" type="ORF">FHR84_000896</name>
</gene>
<feature type="transmembrane region" description="Helical" evidence="7">
    <location>
        <begin position="281"/>
        <end position="299"/>
    </location>
</feature>
<feature type="transmembrane region" description="Helical" evidence="7">
    <location>
        <begin position="18"/>
        <end position="43"/>
    </location>
</feature>
<organism evidence="9 10">
    <name type="scientific">Actinopolyspora biskrensis</name>
    <dbReference type="NCBI Taxonomy" id="1470178"/>
    <lineage>
        <taxon>Bacteria</taxon>
        <taxon>Bacillati</taxon>
        <taxon>Actinomycetota</taxon>
        <taxon>Actinomycetes</taxon>
        <taxon>Actinopolysporales</taxon>
        <taxon>Actinopolysporaceae</taxon>
        <taxon>Actinopolyspora</taxon>
    </lineage>
</organism>
<feature type="transmembrane region" description="Helical" evidence="7">
    <location>
        <begin position="149"/>
        <end position="169"/>
    </location>
</feature>
<evidence type="ECO:0000256" key="3">
    <source>
        <dbReference type="ARBA" id="ARBA00022475"/>
    </source>
</evidence>
<dbReference type="InterPro" id="IPR036259">
    <property type="entry name" value="MFS_trans_sf"/>
</dbReference>
<dbReference type="SUPFAM" id="SSF103473">
    <property type="entry name" value="MFS general substrate transporter"/>
    <property type="match status" value="1"/>
</dbReference>
<proteinExistence type="predicted"/>
<feature type="transmembrane region" description="Helical" evidence="7">
    <location>
        <begin position="311"/>
        <end position="330"/>
    </location>
</feature>
<keyword evidence="4 7" id="KW-0812">Transmembrane</keyword>
<keyword evidence="6 7" id="KW-0472">Membrane</keyword>
<dbReference type="CDD" id="cd17321">
    <property type="entry name" value="MFS_MMR_MDR_like"/>
    <property type="match status" value="1"/>
</dbReference>
<dbReference type="PANTHER" id="PTHR42718">
    <property type="entry name" value="MAJOR FACILITATOR SUPERFAMILY MULTIDRUG TRANSPORTER MFSC"/>
    <property type="match status" value="1"/>
</dbReference>
<dbReference type="InterPro" id="IPR011701">
    <property type="entry name" value="MFS"/>
</dbReference>
<feature type="transmembrane region" description="Helical" evidence="7">
    <location>
        <begin position="351"/>
        <end position="370"/>
    </location>
</feature>
<name>A0A852YV20_9ACTN</name>
<evidence type="ECO:0000313" key="9">
    <source>
        <dbReference type="EMBL" id="NYH77582.1"/>
    </source>
</evidence>
<keyword evidence="5 7" id="KW-1133">Transmembrane helix</keyword>
<evidence type="ECO:0000259" key="8">
    <source>
        <dbReference type="PROSITE" id="PS50850"/>
    </source>
</evidence>
<dbReference type="AlphaFoldDB" id="A0A852YV20"/>
<dbReference type="EMBL" id="JACBYW010000001">
    <property type="protein sequence ID" value="NYH77582.1"/>
    <property type="molecule type" value="Genomic_DNA"/>
</dbReference>
<feature type="domain" description="Major facilitator superfamily (MFS) profile" evidence="8">
    <location>
        <begin position="21"/>
        <end position="399"/>
    </location>
</feature>
<dbReference type="Gene3D" id="1.20.1250.20">
    <property type="entry name" value="MFS general substrate transporter like domains"/>
    <property type="match status" value="1"/>
</dbReference>
<feature type="transmembrane region" description="Helical" evidence="7">
    <location>
        <begin position="116"/>
        <end position="137"/>
    </location>
</feature>
<keyword evidence="3" id="KW-1003">Cell membrane</keyword>
<sequence>MVDHGSTGTVTAGWGRGLWILLFVLSGNMVLDAIEVSVVLLALPEISADLGLTLWTVQWLMSGFSLGFAAMLMLGPVLTARWGRRPIYLGAMVLFAVASVVGGMADSVSVLIITRIVKGICAALTAPVGLALISTTFPEGAQRNKAVSIYSLFGAAGFTIGLLLSGLFSETNWRWNFLFPAPVALVLLLLGAWVIPASAAPKPPRVTSAVLRNGSLVRAALGASTLNGTYIGLLLLVTVQSKEWFDWHPWQTAVALLPACAPLAVTVPFTGRLVQRFGTTSLITTGAFSAFAGVVLYLWQPEPESYTTGLLPVLLLVEAGFVLSFTALNMQSTSTIEPASRSVAVPFYQTAVQLGSVVMLPSVAALLTLFQGYRPALLVISVFGAFGVCVALAGFRKTSLERKIQI</sequence>
<evidence type="ECO:0000313" key="10">
    <source>
        <dbReference type="Proteomes" id="UP000548304"/>
    </source>
</evidence>
<evidence type="ECO:0000256" key="4">
    <source>
        <dbReference type="ARBA" id="ARBA00022692"/>
    </source>
</evidence>
<evidence type="ECO:0000256" key="5">
    <source>
        <dbReference type="ARBA" id="ARBA00022989"/>
    </source>
</evidence>
<reference evidence="9 10" key="1">
    <citation type="submission" date="2020-07" db="EMBL/GenBank/DDBJ databases">
        <title>Genomic Encyclopedia of Type Strains, Phase III (KMG-III): the genomes of soil and plant-associated and newly described type strains.</title>
        <authorList>
            <person name="Whitman W."/>
        </authorList>
    </citation>
    <scope>NUCLEOTIDE SEQUENCE [LARGE SCALE GENOMIC DNA]</scope>
    <source>
        <strain evidence="9 10">CECT 8576</strain>
    </source>
</reference>
<comment type="subcellular location">
    <subcellularLocation>
        <location evidence="1">Cell membrane</location>
        <topology evidence="1">Multi-pass membrane protein</topology>
    </subcellularLocation>
</comment>
<feature type="transmembrane region" description="Helical" evidence="7">
    <location>
        <begin position="55"/>
        <end position="75"/>
    </location>
</feature>
<keyword evidence="10" id="KW-1185">Reference proteome</keyword>
<feature type="transmembrane region" description="Helical" evidence="7">
    <location>
        <begin position="216"/>
        <end position="238"/>
    </location>
</feature>
<dbReference type="GO" id="GO:0022857">
    <property type="term" value="F:transmembrane transporter activity"/>
    <property type="evidence" value="ECO:0007669"/>
    <property type="project" value="InterPro"/>
</dbReference>
<dbReference type="Proteomes" id="UP000548304">
    <property type="component" value="Unassembled WGS sequence"/>
</dbReference>
<dbReference type="Pfam" id="PF07690">
    <property type="entry name" value="MFS_1"/>
    <property type="match status" value="1"/>
</dbReference>
<protein>
    <submittedName>
        <fullName evidence="9">MFS family permease</fullName>
    </submittedName>
</protein>